<evidence type="ECO:0000313" key="2">
    <source>
        <dbReference type="EMBL" id="TWA68986.1"/>
    </source>
</evidence>
<organism evidence="2 3">
    <name type="scientific">Azospirillum brasilense</name>
    <dbReference type="NCBI Taxonomy" id="192"/>
    <lineage>
        <taxon>Bacteria</taxon>
        <taxon>Pseudomonadati</taxon>
        <taxon>Pseudomonadota</taxon>
        <taxon>Alphaproteobacteria</taxon>
        <taxon>Rhodospirillales</taxon>
        <taxon>Azospirillaceae</taxon>
        <taxon>Azospirillum</taxon>
    </lineage>
</organism>
<dbReference type="PANTHER" id="PTHR44809">
    <property type="match status" value="1"/>
</dbReference>
<dbReference type="PROSITE" id="PS50005">
    <property type="entry name" value="TPR"/>
    <property type="match status" value="1"/>
</dbReference>
<dbReference type="Gene3D" id="3.40.50.2000">
    <property type="entry name" value="Glycogen Phosphorylase B"/>
    <property type="match status" value="1"/>
</dbReference>
<protein>
    <submittedName>
        <fullName evidence="2">Flp pilus assembly protein TadD</fullName>
    </submittedName>
</protein>
<dbReference type="Gene3D" id="1.25.40.10">
    <property type="entry name" value="Tetratricopeptide repeat domain"/>
    <property type="match status" value="3"/>
</dbReference>
<dbReference type="PANTHER" id="PTHR44809:SF1">
    <property type="entry name" value="PROTEIN O-MANNOSYL-TRANSFERASE TMTC1"/>
    <property type="match status" value="1"/>
</dbReference>
<dbReference type="Pfam" id="PF13432">
    <property type="entry name" value="TPR_16"/>
    <property type="match status" value="4"/>
</dbReference>
<proteinExistence type="predicted"/>
<dbReference type="InterPro" id="IPR019734">
    <property type="entry name" value="TPR_rpt"/>
</dbReference>
<feature type="repeat" description="TPR" evidence="1">
    <location>
        <begin position="248"/>
        <end position="281"/>
    </location>
</feature>
<evidence type="ECO:0000256" key="1">
    <source>
        <dbReference type="PROSITE-ProRule" id="PRU00339"/>
    </source>
</evidence>
<dbReference type="EMBL" id="VITF01000005">
    <property type="protein sequence ID" value="TWA68986.1"/>
    <property type="molecule type" value="Genomic_DNA"/>
</dbReference>
<sequence>MATIAEALAIAFDHHESGRLAEAEILYGRILDADPHQATALHLLGVLYGQTDRPKLAAALFVGAIGLVPDNPGLRYDLARVRLILEDGEGAVAALRRTLALQPDHAAALFQLALACRGVGRHGESLLALERLLTLQPDSLEARYLADRAVAREGRALLERGKIGRAVARLTRPVAEAVGVPLLSAHAAALYRDGRAGEAARLLRGILAVLPAEPLALWNLSLDRLDAGGAAAAERLARRARALAPQEAEAHAKLGLALAAQGRRAEAAEAARAALACDPAHAPSLSNLGALIVQTACGQALRLADRALRLADRALRLAPELGEAWVVRGDALVHLDRPRDAEEAFRGALRVAPQLVVAHWNLSHLLLRLGDYAAGWAEYEWRWRSEALAGQRRPFRQPLWDGADLTGRTILVHAEQGLGDTIQFVRFLDAVLRAGPARVYLEAHGPLLSLLEGNTDPARVTVVPRAPDFPGVGGLPGTDVQIPLMSLAGLFCPSLEAIPAAVPYLRPDPSRAAAWGERLADGQPTGGPGLRVGLVWAGNPSFHGDAQRSPRLAGLRPVLDVPGVRFFALQKGPGREDLEGADLPSSFTDLGPDIADVADTAAIMANLDLVISSCTGPAHLAGALGVPVWVVLPHPSDWRWLMERDDSPWYPTARLFRQTRSGDWSGPAEAMARALRGLVDGLEG</sequence>
<reference evidence="2 3" key="1">
    <citation type="submission" date="2019-06" db="EMBL/GenBank/DDBJ databases">
        <title>Genomic Encyclopedia of Type Strains, Phase IV (KMG-V): Genome sequencing to study the core and pangenomes of soil and plant-associated prokaryotes.</title>
        <authorList>
            <person name="Whitman W."/>
        </authorList>
    </citation>
    <scope>NUCLEOTIDE SEQUENCE [LARGE SCALE GENOMIC DNA]</scope>
    <source>
        <strain evidence="2 3">BR 11796</strain>
    </source>
</reference>
<dbReference type="SUPFAM" id="SSF53756">
    <property type="entry name" value="UDP-Glycosyltransferase/glycogen phosphorylase"/>
    <property type="match status" value="1"/>
</dbReference>
<accession>A0A560B8R6</accession>
<dbReference type="RefSeq" id="WP_145675909.1">
    <property type="nucleotide sequence ID" value="NZ_VITF01000005.1"/>
</dbReference>
<dbReference type="Proteomes" id="UP000316083">
    <property type="component" value="Unassembled WGS sequence"/>
</dbReference>
<evidence type="ECO:0000313" key="3">
    <source>
        <dbReference type="Proteomes" id="UP000316083"/>
    </source>
</evidence>
<dbReference type="InterPro" id="IPR052943">
    <property type="entry name" value="TMTC_O-mannosyl-trnsfr"/>
</dbReference>
<dbReference type="AlphaFoldDB" id="A0A560B8R6"/>
<name>A0A560B8R6_AZOBR</name>
<dbReference type="SUPFAM" id="SSF48452">
    <property type="entry name" value="TPR-like"/>
    <property type="match status" value="1"/>
</dbReference>
<dbReference type="SMART" id="SM00028">
    <property type="entry name" value="TPR"/>
    <property type="match status" value="6"/>
</dbReference>
<comment type="caution">
    <text evidence="2">The sequence shown here is derived from an EMBL/GenBank/DDBJ whole genome shotgun (WGS) entry which is preliminary data.</text>
</comment>
<keyword evidence="1" id="KW-0802">TPR repeat</keyword>
<gene>
    <name evidence="2" type="ORF">FBZ82_105143</name>
</gene>
<dbReference type="InterPro" id="IPR011990">
    <property type="entry name" value="TPR-like_helical_dom_sf"/>
</dbReference>